<name>A0A077QHC4_XENBV</name>
<dbReference type="Pfam" id="PF16473">
    <property type="entry name" value="Rv2179c-like"/>
    <property type="match status" value="1"/>
</dbReference>
<comment type="caution">
    <text evidence="2">The sequence shown here is derived from an EMBL/GenBank/DDBJ whole genome shotgun (WGS) entry which is preliminary data.</text>
</comment>
<dbReference type="Gene3D" id="3.30.420.10">
    <property type="entry name" value="Ribonuclease H-like superfamily/Ribonuclease H"/>
    <property type="match status" value="1"/>
</dbReference>
<organism evidence="2">
    <name type="scientific">Xenorhabdus bovienii str. Intermedium</name>
    <dbReference type="NCBI Taxonomy" id="1379677"/>
    <lineage>
        <taxon>Bacteria</taxon>
        <taxon>Pseudomonadati</taxon>
        <taxon>Pseudomonadota</taxon>
        <taxon>Gammaproteobacteria</taxon>
        <taxon>Enterobacterales</taxon>
        <taxon>Morganellaceae</taxon>
        <taxon>Xenorhabdus</taxon>
    </lineage>
</organism>
<dbReference type="RefSeq" id="WP_051875319.1">
    <property type="nucleotide sequence ID" value="NZ_CAWLWA010000162.1"/>
</dbReference>
<proteinExistence type="predicted"/>
<dbReference type="InterPro" id="IPR036397">
    <property type="entry name" value="RNaseH_sf"/>
</dbReference>
<dbReference type="InterPro" id="IPR033390">
    <property type="entry name" value="Rv2179c-like"/>
</dbReference>
<dbReference type="EMBL" id="CBTB010000143">
    <property type="protein sequence ID" value="CDH32849.1"/>
    <property type="molecule type" value="Genomic_DNA"/>
</dbReference>
<evidence type="ECO:0000259" key="1">
    <source>
        <dbReference type="Pfam" id="PF16473"/>
    </source>
</evidence>
<dbReference type="SUPFAM" id="SSF53098">
    <property type="entry name" value="Ribonuclease H-like"/>
    <property type="match status" value="1"/>
</dbReference>
<sequence>MSNKNEVTSHDINKNLMLDLETMGTATDSAIISIGAVFFNPVTGELGSSFYRPVDLTSSMQSGGAVDGDTIRWWLRQDSEARVAIAVDGLPSIAEVLFELKTFINDNTKYNTHGLKVWGNGVSFDNVILRSAYDREKIKPFWHWYNDRDVRTVVELGQAAGFDPKHNMPFEGNRHNALDDAIHQAKYVSAIWQRLVSTIL</sequence>
<dbReference type="AlphaFoldDB" id="A0A077QHC4"/>
<dbReference type="GO" id="GO:0003676">
    <property type="term" value="F:nucleic acid binding"/>
    <property type="evidence" value="ECO:0007669"/>
    <property type="project" value="InterPro"/>
</dbReference>
<dbReference type="Proteomes" id="UP000028480">
    <property type="component" value="Unassembled WGS sequence"/>
</dbReference>
<dbReference type="InterPro" id="IPR012337">
    <property type="entry name" value="RNaseH-like_sf"/>
</dbReference>
<reference evidence="2" key="1">
    <citation type="submission" date="2013-07" db="EMBL/GenBank/DDBJ databases">
        <title>Sub-species coevolution in mutualistic symbiosis.</title>
        <authorList>
            <person name="Murfin K."/>
            <person name="Klassen J."/>
            <person name="Lee M."/>
            <person name="Forst S."/>
            <person name="Stock P."/>
            <person name="Goodrich-Blair H."/>
        </authorList>
    </citation>
    <scope>NUCLEOTIDE SEQUENCE [LARGE SCALE GENOMIC DNA]</scope>
    <source>
        <strain evidence="2">Intermedium</strain>
    </source>
</reference>
<accession>A0A077QHC4</accession>
<protein>
    <recommendedName>
        <fullName evidence="1">3'-5' exoribonuclease Rv2179c-like domain-containing protein</fullName>
    </recommendedName>
</protein>
<gene>
    <name evidence="2" type="ORF">XBI1_2270001</name>
</gene>
<dbReference type="HOGENOM" id="CLU_094039_1_0_6"/>
<evidence type="ECO:0000313" key="2">
    <source>
        <dbReference type="EMBL" id="CDH32849.1"/>
    </source>
</evidence>
<feature type="domain" description="3'-5' exoribonuclease Rv2179c-like" evidence="1">
    <location>
        <begin position="14"/>
        <end position="192"/>
    </location>
</feature>